<sequence length="76" mass="7747">MSCSCGDSCGCGSSCNCGSKMYPHLSYAAEKTTSESLVLGVVPTKVEFEGPEMGVAAENEGCKCGSNCTCDPCNCS</sequence>
<dbReference type="InterPro" id="IPR000347">
    <property type="entry name" value="Metalthion_15p"/>
</dbReference>
<evidence type="ECO:0000256" key="3">
    <source>
        <dbReference type="ARBA" id="ARBA00022723"/>
    </source>
</evidence>
<dbReference type="PANTHER" id="PTHR33543">
    <property type="entry name" value="METALLOTHIONEIN-LIKE PROTEIN 2A"/>
    <property type="match status" value="1"/>
</dbReference>
<proteinExistence type="evidence at transcript level"/>
<reference evidence="7" key="1">
    <citation type="submission" date="2012-12" db="EMBL/GenBank/DDBJ databases">
        <title>Isolation and characterization of genomic clone of LlMT.</title>
        <authorList>
            <person name="SriLakshmi Sunitha M."/>
            <person name="Prashant S."/>
            <person name="Lakshmi Narasu M."/>
            <person name="Kavi Kishor P.B."/>
        </authorList>
    </citation>
    <scope>NUCLEOTIDE SEQUENCE</scope>
</reference>
<name>A0A059PIK1_LEULE</name>
<dbReference type="EMBL" id="KC355440">
    <property type="protein sequence ID" value="AGL79967.1"/>
    <property type="molecule type" value="mRNA"/>
</dbReference>
<keyword evidence="4 5" id="KW-0480">Metal-thiolate cluster</keyword>
<evidence type="ECO:0000256" key="5">
    <source>
        <dbReference type="RuleBase" id="RU369052"/>
    </source>
</evidence>
<dbReference type="GO" id="GO:0046872">
    <property type="term" value="F:metal ion binding"/>
    <property type="evidence" value="ECO:0007669"/>
    <property type="project" value="UniProtKB-UniRule"/>
</dbReference>
<evidence type="ECO:0000313" key="7">
    <source>
        <dbReference type="EMBL" id="AGL79968.1"/>
    </source>
</evidence>
<dbReference type="EMBL" id="KC355441">
    <property type="protein sequence ID" value="AGL79968.1"/>
    <property type="molecule type" value="Genomic_DNA"/>
</dbReference>
<keyword evidence="3 5" id="KW-0479">Metal-binding</keyword>
<evidence type="ECO:0000313" key="6">
    <source>
        <dbReference type="EMBL" id="AGL79967.1"/>
    </source>
</evidence>
<reference evidence="6" key="2">
    <citation type="submission" date="2012-12" db="EMBL/GenBank/DDBJ databases">
        <title>Isolation and characterization of metallothionein gene of Leucaena leucocephala.</title>
        <authorList>
            <person name="SriLakshmi Sunitha M."/>
            <person name="Prashant S."/>
            <person name="Lakshmi Narasu M."/>
            <person name="Kavi Kishor P."/>
        </authorList>
    </citation>
    <scope>NUCLEOTIDE SEQUENCE</scope>
</reference>
<evidence type="ECO:0000256" key="1">
    <source>
        <dbReference type="ARBA" id="ARBA00002568"/>
    </source>
</evidence>
<dbReference type="Pfam" id="PF01439">
    <property type="entry name" value="Metallothio_2"/>
    <property type="match status" value="1"/>
</dbReference>
<comment type="function">
    <text evidence="1 5">Metallothioneins have a high content of cysteine residues that bind various heavy metals.</text>
</comment>
<evidence type="ECO:0000256" key="2">
    <source>
        <dbReference type="ARBA" id="ARBA00005802"/>
    </source>
</evidence>
<accession>A0A059PIK1</accession>
<evidence type="ECO:0000256" key="4">
    <source>
        <dbReference type="ARBA" id="ARBA00022851"/>
    </source>
</evidence>
<protein>
    <recommendedName>
        <fullName evidence="5">Metallothionein-like protein</fullName>
    </recommendedName>
</protein>
<organism evidence="7">
    <name type="scientific">Leucaena leucocephala</name>
    <name type="common">White popinac</name>
    <name type="synonym">Leucaena glauca</name>
    <dbReference type="NCBI Taxonomy" id="3866"/>
    <lineage>
        <taxon>Eukaryota</taxon>
        <taxon>Viridiplantae</taxon>
        <taxon>Streptophyta</taxon>
        <taxon>Embryophyta</taxon>
        <taxon>Tracheophyta</taxon>
        <taxon>Spermatophyta</taxon>
        <taxon>Magnoliopsida</taxon>
        <taxon>eudicotyledons</taxon>
        <taxon>Gunneridae</taxon>
        <taxon>Pentapetalae</taxon>
        <taxon>rosids</taxon>
        <taxon>fabids</taxon>
        <taxon>Fabales</taxon>
        <taxon>Fabaceae</taxon>
        <taxon>Caesalpinioideae</taxon>
        <taxon>mimosoid clade</taxon>
        <taxon>Mimoseae</taxon>
        <taxon>Leucaena</taxon>
    </lineage>
</organism>
<dbReference type="PANTHER" id="PTHR33543:SF33">
    <property type="entry name" value="METALLOTHIONEIN-LIKE PROTEIN 2B"/>
    <property type="match status" value="1"/>
</dbReference>
<comment type="similarity">
    <text evidence="2 5">Belongs to the metallothionein superfamily. Type 15 family.</text>
</comment>
<dbReference type="AlphaFoldDB" id="A0A059PIK1"/>